<proteinExistence type="predicted"/>
<dbReference type="InterPro" id="IPR006680">
    <property type="entry name" value="Amidohydro-rel"/>
</dbReference>
<protein>
    <submittedName>
        <fullName evidence="3">Amidohydrolase family protein</fullName>
    </submittedName>
</protein>
<evidence type="ECO:0000313" key="3">
    <source>
        <dbReference type="EMBL" id="MYD89719.1"/>
    </source>
</evidence>
<dbReference type="CDD" id="cd01299">
    <property type="entry name" value="Met_dep_hydrolase_A"/>
    <property type="match status" value="1"/>
</dbReference>
<sequence length="457" mass="50124">MTADVTIIRAPRLFGSEGTVHDHGASLWIEGDKITGVYGSEAPAVPENARVLDFPDGCILPGLIDSHTHLMYGTGERMSGPRSYDHVNDEDNDGLMLLRSVRNAYQHLLKAGVTSMRDLGARNRITFDLKDGASADLFKGFPTLHVCGRAVTITGGHFHFGHEEADGEAECRKSVRRLVKEGADFIKIMGSGGGTYITDNRRASFTVPELRAIADEAHRHGKPCTVHAIATESIANAVEAGIDCIEHYEFVEMNYDRKLDPAIADQMIANDIWLSPTIQTGYRNKESMLALREERALTPAEQEVLVYAQWKQEGQLYVTGALYEMGARRFLMGTDAISRFGDYAVGLRLMAESGLPNEEVLYAATRNPAEAMGILDDVGTLETGKIADVTIVKGDPMSDIRAVENVQQVVKAGYVLPMDSLELFPEGDGAAQRPAVRKPPNPQVVRLPHHHPHPHPH</sequence>
<organism evidence="3">
    <name type="scientific">Caldilineaceae bacterium SB0662_bin_9</name>
    <dbReference type="NCBI Taxonomy" id="2605258"/>
    <lineage>
        <taxon>Bacteria</taxon>
        <taxon>Bacillati</taxon>
        <taxon>Chloroflexota</taxon>
        <taxon>Caldilineae</taxon>
        <taxon>Caldilineales</taxon>
        <taxon>Caldilineaceae</taxon>
    </lineage>
</organism>
<keyword evidence="3" id="KW-0378">Hydrolase</keyword>
<evidence type="ECO:0000259" key="2">
    <source>
        <dbReference type="Pfam" id="PF01979"/>
    </source>
</evidence>
<dbReference type="SUPFAM" id="SSF51338">
    <property type="entry name" value="Composite domain of metallo-dependent hydrolases"/>
    <property type="match status" value="1"/>
</dbReference>
<dbReference type="EMBL" id="VXPY01000032">
    <property type="protein sequence ID" value="MYD89719.1"/>
    <property type="molecule type" value="Genomic_DNA"/>
</dbReference>
<feature type="domain" description="Amidohydrolase-related" evidence="2">
    <location>
        <begin position="59"/>
        <end position="413"/>
    </location>
</feature>
<dbReference type="GO" id="GO:0016810">
    <property type="term" value="F:hydrolase activity, acting on carbon-nitrogen (but not peptide) bonds"/>
    <property type="evidence" value="ECO:0007669"/>
    <property type="project" value="InterPro"/>
</dbReference>
<dbReference type="Gene3D" id="2.30.40.10">
    <property type="entry name" value="Urease, subunit C, domain 1"/>
    <property type="match status" value="1"/>
</dbReference>
<feature type="region of interest" description="Disordered" evidence="1">
    <location>
        <begin position="429"/>
        <end position="457"/>
    </location>
</feature>
<gene>
    <name evidence="3" type="ORF">F4Y08_05180</name>
</gene>
<name>A0A6B1DPS5_9CHLR</name>
<feature type="compositionally biased region" description="Basic residues" evidence="1">
    <location>
        <begin position="447"/>
        <end position="457"/>
    </location>
</feature>
<dbReference type="InterPro" id="IPR051781">
    <property type="entry name" value="Metallo-dep_Hydrolase"/>
</dbReference>
<accession>A0A6B1DPS5</accession>
<dbReference type="InterPro" id="IPR057744">
    <property type="entry name" value="OTAase-like"/>
</dbReference>
<reference evidence="3" key="1">
    <citation type="submission" date="2019-09" db="EMBL/GenBank/DDBJ databases">
        <title>Characterisation of the sponge microbiome using genome-centric metagenomics.</title>
        <authorList>
            <person name="Engelberts J.P."/>
            <person name="Robbins S.J."/>
            <person name="De Goeij J.M."/>
            <person name="Aranda M."/>
            <person name="Bell S.C."/>
            <person name="Webster N.S."/>
        </authorList>
    </citation>
    <scope>NUCLEOTIDE SEQUENCE</scope>
    <source>
        <strain evidence="3">SB0662_bin_9</strain>
    </source>
</reference>
<dbReference type="PANTHER" id="PTHR43135:SF3">
    <property type="entry name" value="ALPHA-D-RIBOSE 1-METHYLPHOSPHONATE 5-TRIPHOSPHATE DIPHOSPHATASE"/>
    <property type="match status" value="1"/>
</dbReference>
<dbReference type="PANTHER" id="PTHR43135">
    <property type="entry name" value="ALPHA-D-RIBOSE 1-METHYLPHOSPHONATE 5-TRIPHOSPHATE DIPHOSPHATASE"/>
    <property type="match status" value="1"/>
</dbReference>
<dbReference type="SUPFAM" id="SSF51556">
    <property type="entry name" value="Metallo-dependent hydrolases"/>
    <property type="match status" value="1"/>
</dbReference>
<dbReference type="Gene3D" id="3.20.20.140">
    <property type="entry name" value="Metal-dependent hydrolases"/>
    <property type="match status" value="1"/>
</dbReference>
<comment type="caution">
    <text evidence="3">The sequence shown here is derived from an EMBL/GenBank/DDBJ whole genome shotgun (WGS) entry which is preliminary data.</text>
</comment>
<dbReference type="InterPro" id="IPR032466">
    <property type="entry name" value="Metal_Hydrolase"/>
</dbReference>
<dbReference type="Pfam" id="PF01979">
    <property type="entry name" value="Amidohydro_1"/>
    <property type="match status" value="1"/>
</dbReference>
<dbReference type="InterPro" id="IPR011059">
    <property type="entry name" value="Metal-dep_hydrolase_composite"/>
</dbReference>
<dbReference type="AlphaFoldDB" id="A0A6B1DPS5"/>
<evidence type="ECO:0000256" key="1">
    <source>
        <dbReference type="SAM" id="MobiDB-lite"/>
    </source>
</evidence>